<evidence type="ECO:0000256" key="5">
    <source>
        <dbReference type="ARBA" id="ARBA00023027"/>
    </source>
</evidence>
<evidence type="ECO:0000256" key="1">
    <source>
        <dbReference type="ARBA" id="ARBA00005272"/>
    </source>
</evidence>
<dbReference type="AlphaFoldDB" id="A0A8H5GHZ4"/>
<dbReference type="PRINTS" id="PR00368">
    <property type="entry name" value="FADPNR"/>
</dbReference>
<dbReference type="Pfam" id="PF07992">
    <property type="entry name" value="Pyr_redox_2"/>
    <property type="match status" value="1"/>
</dbReference>
<keyword evidence="3" id="KW-0274">FAD</keyword>
<evidence type="ECO:0000313" key="8">
    <source>
        <dbReference type="EMBL" id="KAF5365327.1"/>
    </source>
</evidence>
<comment type="caution">
    <text evidence="8">The sequence shown here is derived from an EMBL/GenBank/DDBJ whole genome shotgun (WGS) entry which is preliminary data.</text>
</comment>
<evidence type="ECO:0000259" key="6">
    <source>
        <dbReference type="Pfam" id="PF07992"/>
    </source>
</evidence>
<evidence type="ECO:0000256" key="4">
    <source>
        <dbReference type="ARBA" id="ARBA00023002"/>
    </source>
</evidence>
<dbReference type="PANTHER" id="PTHR43706:SF17">
    <property type="entry name" value="NADH DEHYDROGENASE (EUROFUNG)"/>
    <property type="match status" value="1"/>
</dbReference>
<evidence type="ECO:0000256" key="3">
    <source>
        <dbReference type="ARBA" id="ARBA00022827"/>
    </source>
</evidence>
<dbReference type="Pfam" id="PF22366">
    <property type="entry name" value="NDH2_C"/>
    <property type="match status" value="1"/>
</dbReference>
<dbReference type="OrthoDB" id="9992747at2759"/>
<keyword evidence="2" id="KW-0285">Flavoprotein</keyword>
<dbReference type="InterPro" id="IPR045024">
    <property type="entry name" value="NDH-2"/>
</dbReference>
<dbReference type="GO" id="GO:0005739">
    <property type="term" value="C:mitochondrion"/>
    <property type="evidence" value="ECO:0007669"/>
    <property type="project" value="TreeGrafter"/>
</dbReference>
<sequence>MMLRASSTKCFSKPQMSSLTTLAERVRNFSSSSRREQQRLVILGSGWGGYEILRKVDKKRWNVTMISPNNYFNFTPLLAGCSTGTLEFRCAVEPVRRFAPSVTAYQAWCDSIDFKNKVLRCMPATPPYPYASPSDTFNDKTRVIRRPGTDEPFTVRYDKLVIAVGCYSQTFNIPGVKEHAHFLKDIRDARAIRNRIYECLEQANQPILSDIERRGLLNFCVVGGGPTGVEFAAELHDLLHAEIAKHYPNLARLSKINLYDVAPSILGMFDKELIKYTENTFKRDGISILTSHHVEKVEAGKLFVKEQGEVPFGLLVWSTGLAANPLITSITELKKDKSARSIITDAHLNALRADGTPDPDVWAIGDASMVDGSMLPATAQVANQKAKYLGKKLNKIVKDQDPKEPFEFHNQGSLAYIGDWKAIYEGPEGREGKPFSQEYGRLAWLLWRSAYFTMTLSVKNKVLVPFYWFLTWIFGRDITRF</sequence>
<keyword evidence="9" id="KW-1185">Reference proteome</keyword>
<dbReference type="Proteomes" id="UP000559256">
    <property type="component" value="Unassembled WGS sequence"/>
</dbReference>
<gene>
    <name evidence="8" type="ORF">D9758_005414</name>
</gene>
<evidence type="ECO:0000259" key="7">
    <source>
        <dbReference type="Pfam" id="PF22366"/>
    </source>
</evidence>
<feature type="domain" description="External alternative NADH-ubiquinone oxidoreductase-like C-terminal" evidence="7">
    <location>
        <begin position="411"/>
        <end position="477"/>
    </location>
</feature>
<name>A0A8H5GHZ4_9AGAR</name>
<proteinExistence type="inferred from homology"/>
<dbReference type="PANTHER" id="PTHR43706">
    <property type="entry name" value="NADH DEHYDROGENASE"/>
    <property type="match status" value="1"/>
</dbReference>
<dbReference type="Gene3D" id="3.50.50.100">
    <property type="match status" value="1"/>
</dbReference>
<dbReference type="InterPro" id="IPR036188">
    <property type="entry name" value="FAD/NAD-bd_sf"/>
</dbReference>
<protein>
    <recommendedName>
        <fullName evidence="10">FAD/NAD(P)-binding domain-containing protein</fullName>
    </recommendedName>
</protein>
<dbReference type="InterPro" id="IPR023753">
    <property type="entry name" value="FAD/NAD-binding_dom"/>
</dbReference>
<reference evidence="8 9" key="1">
    <citation type="journal article" date="2020" name="ISME J.">
        <title>Uncovering the hidden diversity of litter-decomposition mechanisms in mushroom-forming fungi.</title>
        <authorList>
            <person name="Floudas D."/>
            <person name="Bentzer J."/>
            <person name="Ahren D."/>
            <person name="Johansson T."/>
            <person name="Persson P."/>
            <person name="Tunlid A."/>
        </authorList>
    </citation>
    <scope>NUCLEOTIDE SEQUENCE [LARGE SCALE GENOMIC DNA]</scope>
    <source>
        <strain evidence="8 9">CBS 291.85</strain>
    </source>
</reference>
<dbReference type="SUPFAM" id="SSF51905">
    <property type="entry name" value="FAD/NAD(P)-binding domain"/>
    <property type="match status" value="2"/>
</dbReference>
<feature type="domain" description="FAD/NAD(P)-binding" evidence="6">
    <location>
        <begin position="39"/>
        <end position="385"/>
    </location>
</feature>
<keyword evidence="4" id="KW-0560">Oxidoreductase</keyword>
<dbReference type="GO" id="GO:0003954">
    <property type="term" value="F:NADH dehydrogenase activity"/>
    <property type="evidence" value="ECO:0007669"/>
    <property type="project" value="InterPro"/>
</dbReference>
<dbReference type="EMBL" id="JAACJM010000028">
    <property type="protein sequence ID" value="KAF5365327.1"/>
    <property type="molecule type" value="Genomic_DNA"/>
</dbReference>
<evidence type="ECO:0000313" key="9">
    <source>
        <dbReference type="Proteomes" id="UP000559256"/>
    </source>
</evidence>
<organism evidence="8 9">
    <name type="scientific">Tetrapyrgos nigripes</name>
    <dbReference type="NCBI Taxonomy" id="182062"/>
    <lineage>
        <taxon>Eukaryota</taxon>
        <taxon>Fungi</taxon>
        <taxon>Dikarya</taxon>
        <taxon>Basidiomycota</taxon>
        <taxon>Agaricomycotina</taxon>
        <taxon>Agaricomycetes</taxon>
        <taxon>Agaricomycetidae</taxon>
        <taxon>Agaricales</taxon>
        <taxon>Marasmiineae</taxon>
        <taxon>Marasmiaceae</taxon>
        <taxon>Tetrapyrgos</taxon>
    </lineage>
</organism>
<accession>A0A8H5GHZ4</accession>
<evidence type="ECO:0000256" key="2">
    <source>
        <dbReference type="ARBA" id="ARBA00022630"/>
    </source>
</evidence>
<keyword evidence="5" id="KW-0520">NAD</keyword>
<dbReference type="InterPro" id="IPR054585">
    <property type="entry name" value="NDH2-like_C"/>
</dbReference>
<comment type="similarity">
    <text evidence="1">Belongs to the NADH dehydrogenase family.</text>
</comment>
<evidence type="ECO:0008006" key="10">
    <source>
        <dbReference type="Google" id="ProtNLM"/>
    </source>
</evidence>